<accession>A0A974DMH3</accession>
<name>A0A974DMH3_XENLA</name>
<gene>
    <name evidence="1" type="ORF">XELAEV_18012330mg</name>
</gene>
<dbReference type="Proteomes" id="UP000694892">
    <property type="component" value="Chromosome 2L"/>
</dbReference>
<protein>
    <submittedName>
        <fullName evidence="1">Uncharacterized protein</fullName>
    </submittedName>
</protein>
<proteinExistence type="predicted"/>
<evidence type="ECO:0000313" key="2">
    <source>
        <dbReference type="Proteomes" id="UP000694892"/>
    </source>
</evidence>
<sequence>MCLRTKASLFYTMKLKISLYKLHLLQYNTVYRLRGTHMLPLWQIVKTGLQCTSQCSALYQAPFFLSNIYIHT</sequence>
<dbReference type="AlphaFoldDB" id="A0A974DMH3"/>
<evidence type="ECO:0000313" key="1">
    <source>
        <dbReference type="EMBL" id="OCT94648.1"/>
    </source>
</evidence>
<reference evidence="2" key="1">
    <citation type="journal article" date="2016" name="Nature">
        <title>Genome evolution in the allotetraploid frog Xenopus laevis.</title>
        <authorList>
            <person name="Session A.M."/>
            <person name="Uno Y."/>
            <person name="Kwon T."/>
            <person name="Chapman J.A."/>
            <person name="Toyoda A."/>
            <person name="Takahashi S."/>
            <person name="Fukui A."/>
            <person name="Hikosaka A."/>
            <person name="Suzuki A."/>
            <person name="Kondo M."/>
            <person name="van Heeringen S.J."/>
            <person name="Quigley I."/>
            <person name="Heinz S."/>
            <person name="Ogino H."/>
            <person name="Ochi H."/>
            <person name="Hellsten U."/>
            <person name="Lyons J.B."/>
            <person name="Simakov O."/>
            <person name="Putnam N."/>
            <person name="Stites J."/>
            <person name="Kuroki Y."/>
            <person name="Tanaka T."/>
            <person name="Michiue T."/>
            <person name="Watanabe M."/>
            <person name="Bogdanovic O."/>
            <person name="Lister R."/>
            <person name="Georgiou G."/>
            <person name="Paranjpe S.S."/>
            <person name="van Kruijsbergen I."/>
            <person name="Shu S."/>
            <person name="Carlson J."/>
            <person name="Kinoshita T."/>
            <person name="Ohta Y."/>
            <person name="Mawaribuchi S."/>
            <person name="Jenkins J."/>
            <person name="Grimwood J."/>
            <person name="Schmutz J."/>
            <person name="Mitros T."/>
            <person name="Mozaffari S.V."/>
            <person name="Suzuki Y."/>
            <person name="Haramoto Y."/>
            <person name="Yamamoto T.S."/>
            <person name="Takagi C."/>
            <person name="Heald R."/>
            <person name="Miller K."/>
            <person name="Haudenschild C."/>
            <person name="Kitzman J."/>
            <person name="Nakayama T."/>
            <person name="Izutsu Y."/>
            <person name="Robert J."/>
            <person name="Fortriede J."/>
            <person name="Burns K."/>
            <person name="Lotay V."/>
            <person name="Karimi K."/>
            <person name="Yasuoka Y."/>
            <person name="Dichmann D.S."/>
            <person name="Flajnik M.F."/>
            <person name="Houston D.W."/>
            <person name="Shendure J."/>
            <person name="DuPasquier L."/>
            <person name="Vize P.D."/>
            <person name="Zorn A.M."/>
            <person name="Ito M."/>
            <person name="Marcotte E.M."/>
            <person name="Wallingford J.B."/>
            <person name="Ito Y."/>
            <person name="Asashima M."/>
            <person name="Ueno N."/>
            <person name="Matsuda Y."/>
            <person name="Veenstra G.J."/>
            <person name="Fujiyama A."/>
            <person name="Harland R.M."/>
            <person name="Taira M."/>
            <person name="Rokhsar D.S."/>
        </authorList>
    </citation>
    <scope>NUCLEOTIDE SEQUENCE [LARGE SCALE GENOMIC DNA]</scope>
    <source>
        <strain evidence="2">J</strain>
    </source>
</reference>
<organism evidence="1 2">
    <name type="scientific">Xenopus laevis</name>
    <name type="common">African clawed frog</name>
    <dbReference type="NCBI Taxonomy" id="8355"/>
    <lineage>
        <taxon>Eukaryota</taxon>
        <taxon>Metazoa</taxon>
        <taxon>Chordata</taxon>
        <taxon>Craniata</taxon>
        <taxon>Vertebrata</taxon>
        <taxon>Euteleostomi</taxon>
        <taxon>Amphibia</taxon>
        <taxon>Batrachia</taxon>
        <taxon>Anura</taxon>
        <taxon>Pipoidea</taxon>
        <taxon>Pipidae</taxon>
        <taxon>Xenopodinae</taxon>
        <taxon>Xenopus</taxon>
        <taxon>Xenopus</taxon>
    </lineage>
</organism>
<dbReference type="EMBL" id="CM004468">
    <property type="protein sequence ID" value="OCT94648.1"/>
    <property type="molecule type" value="Genomic_DNA"/>
</dbReference>